<dbReference type="CDD" id="cd00077">
    <property type="entry name" value="HDc"/>
    <property type="match status" value="1"/>
</dbReference>
<protein>
    <submittedName>
        <fullName evidence="2">Uncharacterized domain HDIG</fullName>
    </submittedName>
</protein>
<dbReference type="InterPro" id="IPR006674">
    <property type="entry name" value="HD_domain"/>
</dbReference>
<dbReference type="InterPro" id="IPR003607">
    <property type="entry name" value="HD/PDEase_dom"/>
</dbReference>
<gene>
    <name evidence="2" type="ordered locus">RUM_01160</name>
</gene>
<keyword evidence="3" id="KW-1185">Reference proteome</keyword>
<evidence type="ECO:0000313" key="2">
    <source>
        <dbReference type="EMBL" id="CBL16384.1"/>
    </source>
</evidence>
<proteinExistence type="predicted"/>
<reference evidence="2" key="2">
    <citation type="submission" date="2010-03" db="EMBL/GenBank/DDBJ databases">
        <authorList>
            <person name="Pajon A."/>
        </authorList>
    </citation>
    <scope>NUCLEOTIDE SEQUENCE</scope>
    <source>
        <strain evidence="2">Type strain: 18P13</strain>
    </source>
</reference>
<dbReference type="NCBIfam" id="TIGR00277">
    <property type="entry name" value="HDIG"/>
    <property type="match status" value="1"/>
</dbReference>
<dbReference type="STRING" id="213810.RUM_01160"/>
<dbReference type="InterPro" id="IPR006675">
    <property type="entry name" value="HDIG_dom"/>
</dbReference>
<dbReference type="RefSeq" id="WP_015557292.1">
    <property type="nucleotide sequence ID" value="NC_021039.1"/>
</dbReference>
<dbReference type="Pfam" id="PF01966">
    <property type="entry name" value="HD"/>
    <property type="match status" value="1"/>
</dbReference>
<feature type="domain" description="HD/PDEase" evidence="1">
    <location>
        <begin position="29"/>
        <end position="144"/>
    </location>
</feature>
<dbReference type="AlphaFoldDB" id="D4L9T9"/>
<evidence type="ECO:0000259" key="1">
    <source>
        <dbReference type="SMART" id="SM00471"/>
    </source>
</evidence>
<name>D4L9T9_RUMC1</name>
<dbReference type="GeneID" id="83154973"/>
<dbReference type="Gene3D" id="1.10.3210.10">
    <property type="entry name" value="Hypothetical protein af1432"/>
    <property type="match status" value="1"/>
</dbReference>
<dbReference type="SUPFAM" id="SSF109604">
    <property type="entry name" value="HD-domain/PDEase-like"/>
    <property type="match status" value="1"/>
</dbReference>
<dbReference type="Proteomes" id="UP000007054">
    <property type="component" value="Chromosome"/>
</dbReference>
<evidence type="ECO:0000313" key="3">
    <source>
        <dbReference type="Proteomes" id="UP000007054"/>
    </source>
</evidence>
<dbReference type="EMBL" id="FP929052">
    <property type="protein sequence ID" value="CBL16384.1"/>
    <property type="molecule type" value="Genomic_DNA"/>
</dbReference>
<reference evidence="2" key="1">
    <citation type="submission" date="2010-03" db="EMBL/GenBank/DDBJ databases">
        <title>The genome sequence of Ruminococcus sp. 18P13.</title>
        <authorList>
            <consortium name="metaHIT consortium -- http://www.metahit.eu/"/>
            <person name="Pajon A."/>
            <person name="Turner K."/>
            <person name="Parkhill J."/>
            <person name="Bernalier A."/>
        </authorList>
    </citation>
    <scope>NUCLEOTIDE SEQUENCE [LARGE SCALE GENOMIC DNA]</scope>
    <source>
        <strain evidence="2">Type strain: 18P13</strain>
    </source>
</reference>
<dbReference type="KEGG" id="rch:RUM_01160"/>
<dbReference type="BioCyc" id="RCHA213810:RUM_RS00565-MONOMER"/>
<organism evidence="2 3">
    <name type="scientific">Ruminococcus champanellensis (strain DSM 18848 / JCM 17042 / KCTC 15320 / 18P13)</name>
    <dbReference type="NCBI Taxonomy" id="213810"/>
    <lineage>
        <taxon>Bacteria</taxon>
        <taxon>Bacillati</taxon>
        <taxon>Bacillota</taxon>
        <taxon>Clostridia</taxon>
        <taxon>Eubacteriales</taxon>
        <taxon>Oscillospiraceae</taxon>
        <taxon>Ruminococcus</taxon>
    </lineage>
</organism>
<dbReference type="SMART" id="SM00471">
    <property type="entry name" value="HDc"/>
    <property type="match status" value="1"/>
</dbReference>
<accession>D4L9T9</accession>
<dbReference type="HOGENOM" id="CLU_106618_0_0_9"/>
<sequence>MTVTNRIAANELFLQCVEKNSKYEENRQFCKHGWEHLMDVARIAYIINLERGYGLERDLVYAAGLLHDCGRYVELEQETPHEKVGARLAKRILRECDCPETWISQIGQAILEHRKGRATSELGDLLFEADKRSRPCFRCEAEAECNWKSSQKNQKIKY</sequence>
<dbReference type="PATRIC" id="fig|213810.4.peg.1667"/>